<dbReference type="KEGG" id="malv:MALV_09170"/>
<gene>
    <name evidence="2" type="ORF">MALV_09170</name>
</gene>
<feature type="transmembrane region" description="Helical" evidence="1">
    <location>
        <begin position="102"/>
        <end position="122"/>
    </location>
</feature>
<feature type="transmembrane region" description="Helical" evidence="1">
    <location>
        <begin position="72"/>
        <end position="95"/>
    </location>
</feature>
<evidence type="ECO:0000256" key="1">
    <source>
        <dbReference type="SAM" id="Phobius"/>
    </source>
</evidence>
<dbReference type="InterPro" id="IPR021215">
    <property type="entry name" value="DUF2752"/>
</dbReference>
<keyword evidence="1" id="KW-0472">Membrane</keyword>
<keyword evidence="3" id="KW-1185">Reference proteome</keyword>
<dbReference type="Pfam" id="PF10825">
    <property type="entry name" value="DUF2752"/>
    <property type="match status" value="1"/>
</dbReference>
<accession>A0A6N4UQT2</accession>
<keyword evidence="1" id="KW-1133">Transmembrane helix</keyword>
<dbReference type="RefSeq" id="WP_163661461.1">
    <property type="nucleotide sequence ID" value="NZ_AP022565.1"/>
</dbReference>
<evidence type="ECO:0000313" key="2">
    <source>
        <dbReference type="EMBL" id="BBX25792.1"/>
    </source>
</evidence>
<dbReference type="AlphaFoldDB" id="A0A6N4UQT2"/>
<dbReference type="Proteomes" id="UP000466906">
    <property type="component" value="Chromosome"/>
</dbReference>
<name>A0A6N4UQT2_9MYCO</name>
<feature type="transmembrane region" description="Helical" evidence="1">
    <location>
        <begin position="12"/>
        <end position="32"/>
    </location>
</feature>
<sequence>MEPNGLTSTPAGRLSLLAAGVLGAGALTYTGVADPHGPGFLFPGCPFKALTGWNCPACGGLRMTHDLLHGDVGAAVVDNVFALVGLPVLIVWMLVRWRLGKALFPVPAVVTIVLTLALWTVVRNLPGFPLVPTLIAQE</sequence>
<keyword evidence="1" id="KW-0812">Transmembrane</keyword>
<dbReference type="EMBL" id="AP022565">
    <property type="protein sequence ID" value="BBX25792.1"/>
    <property type="molecule type" value="Genomic_DNA"/>
</dbReference>
<proteinExistence type="predicted"/>
<organism evidence="2 3">
    <name type="scientific">Mycolicibacterium alvei</name>
    <dbReference type="NCBI Taxonomy" id="67081"/>
    <lineage>
        <taxon>Bacteria</taxon>
        <taxon>Bacillati</taxon>
        <taxon>Actinomycetota</taxon>
        <taxon>Actinomycetes</taxon>
        <taxon>Mycobacteriales</taxon>
        <taxon>Mycobacteriaceae</taxon>
        <taxon>Mycolicibacterium</taxon>
    </lineage>
</organism>
<protein>
    <submittedName>
        <fullName evidence="2">Membrane protein</fullName>
    </submittedName>
</protein>
<reference evidence="2 3" key="1">
    <citation type="journal article" date="2019" name="Emerg. Microbes Infect.">
        <title>Comprehensive subspecies identification of 175 nontuberculous mycobacteria species based on 7547 genomic profiles.</title>
        <authorList>
            <person name="Matsumoto Y."/>
            <person name="Kinjo T."/>
            <person name="Motooka D."/>
            <person name="Nabeya D."/>
            <person name="Jung N."/>
            <person name="Uechi K."/>
            <person name="Horii T."/>
            <person name="Iida T."/>
            <person name="Fujita J."/>
            <person name="Nakamura S."/>
        </authorList>
    </citation>
    <scope>NUCLEOTIDE SEQUENCE [LARGE SCALE GENOMIC DNA]</scope>
    <source>
        <strain evidence="2 3">JCM 12272</strain>
    </source>
</reference>
<evidence type="ECO:0000313" key="3">
    <source>
        <dbReference type="Proteomes" id="UP000466906"/>
    </source>
</evidence>